<feature type="domain" description="Methyltransferase FkbM" evidence="1">
    <location>
        <begin position="51"/>
        <end position="216"/>
    </location>
</feature>
<evidence type="ECO:0000313" key="4">
    <source>
        <dbReference type="Proteomes" id="UP000732858"/>
    </source>
</evidence>
<keyword evidence="3" id="KW-0808">Transferase</keyword>
<keyword evidence="5" id="KW-1185">Reference proteome</keyword>
<dbReference type="NCBIfam" id="TIGR01444">
    <property type="entry name" value="fkbM_fam"/>
    <property type="match status" value="1"/>
</dbReference>
<evidence type="ECO:0000313" key="2">
    <source>
        <dbReference type="EMBL" id="MBV6532207.1"/>
    </source>
</evidence>
<dbReference type="EMBL" id="JABUMC010000011">
    <property type="protein sequence ID" value="MBV6546879.1"/>
    <property type="molecule type" value="Genomic_DNA"/>
</dbReference>
<dbReference type="SUPFAM" id="SSF53335">
    <property type="entry name" value="S-adenosyl-L-methionine-dependent methyltransferases"/>
    <property type="match status" value="1"/>
</dbReference>
<dbReference type="EMBL" id="JABULY010000006">
    <property type="protein sequence ID" value="MBV6532207.1"/>
    <property type="molecule type" value="Genomic_DNA"/>
</dbReference>
<reference evidence="3 5" key="1">
    <citation type="journal article" date="2021" name="Mol. Ecol.">
        <title>Polar bear-adapted Ursidibacter maritimus are remarkably conserved after generations in captivity.</title>
        <authorList>
            <person name="Espinosa-Gongora C."/>
            <person name="Hansen M.J."/>
            <person name="Bertelsen M.F."/>
            <person name="Bojesen A.M."/>
        </authorList>
    </citation>
    <scope>NUCLEOTIDE SEQUENCE</scope>
    <source>
        <strain evidence="3">Pb43105x</strain>
        <strain evidence="2 5">Pb43106</strain>
    </source>
</reference>
<protein>
    <submittedName>
        <fullName evidence="3">FkbM family methyltransferase</fullName>
    </submittedName>
</protein>
<dbReference type="InterPro" id="IPR006342">
    <property type="entry name" value="FkbM_mtfrase"/>
</dbReference>
<dbReference type="Gene3D" id="3.40.50.150">
    <property type="entry name" value="Vaccinia Virus protein VP39"/>
    <property type="match status" value="1"/>
</dbReference>
<proteinExistence type="predicted"/>
<dbReference type="RefSeq" id="WP_198303152.1">
    <property type="nucleotide sequence ID" value="NZ_JABULY010000006.1"/>
</dbReference>
<dbReference type="AlphaFoldDB" id="A0A949T0K6"/>
<dbReference type="InterPro" id="IPR052514">
    <property type="entry name" value="SAM-dependent_MTase"/>
</dbReference>
<sequence>MQTYLKDLRWGRFNLIQGDMISEIAAHYGEWSDVEVAIFHSLLTPNANAIEVGSNIGMHAVPIAKAIPQGKLLCFEPQRIIFQQLCCNLSLNNLTNVETYRMGVCDVSEKRWIESCDYSQPWNYGSFSLDKGFSTEAQFNGSFTQEEIETVRLDDFAPAQRLEQLSLLKIDAEGFDIPVLKGATKLIERLKPAIFIEVHPHSVEDTLAIIHQLNYEAYWVASQRYQQNNFYNAEKLNDGYDLNLICFPKDDTSTQNRTAQHSTAQHSTAQHSTAQHKIFALKQLLVKAMSLEQLTNGEVPFLLKEEK</sequence>
<dbReference type="GO" id="GO:0008168">
    <property type="term" value="F:methyltransferase activity"/>
    <property type="evidence" value="ECO:0007669"/>
    <property type="project" value="UniProtKB-KW"/>
</dbReference>
<dbReference type="Pfam" id="PF05050">
    <property type="entry name" value="Methyltransf_21"/>
    <property type="match status" value="1"/>
</dbReference>
<dbReference type="PANTHER" id="PTHR34203:SF15">
    <property type="entry name" value="SLL1173 PROTEIN"/>
    <property type="match status" value="1"/>
</dbReference>
<evidence type="ECO:0000259" key="1">
    <source>
        <dbReference type="Pfam" id="PF05050"/>
    </source>
</evidence>
<evidence type="ECO:0000313" key="5">
    <source>
        <dbReference type="Proteomes" id="UP001196379"/>
    </source>
</evidence>
<dbReference type="GeneID" id="65549736"/>
<keyword evidence="3" id="KW-0489">Methyltransferase</keyword>
<dbReference type="InterPro" id="IPR029063">
    <property type="entry name" value="SAM-dependent_MTases_sf"/>
</dbReference>
<organism evidence="3 4">
    <name type="scientific">Ursidibacter maritimus</name>
    <dbReference type="NCBI Taxonomy" id="1331689"/>
    <lineage>
        <taxon>Bacteria</taxon>
        <taxon>Pseudomonadati</taxon>
        <taxon>Pseudomonadota</taxon>
        <taxon>Gammaproteobacteria</taxon>
        <taxon>Pasteurellales</taxon>
        <taxon>Pasteurellaceae</taxon>
        <taxon>Ursidibacter</taxon>
    </lineage>
</organism>
<dbReference type="GO" id="GO:0032259">
    <property type="term" value="P:methylation"/>
    <property type="evidence" value="ECO:0007669"/>
    <property type="project" value="UniProtKB-KW"/>
</dbReference>
<gene>
    <name evidence="2" type="ORF">HT657_08735</name>
    <name evidence="3" type="ORF">HT672_06215</name>
</gene>
<evidence type="ECO:0000313" key="3">
    <source>
        <dbReference type="EMBL" id="MBV6546879.1"/>
    </source>
</evidence>
<accession>A0A949T0K6</accession>
<dbReference type="Proteomes" id="UP000732858">
    <property type="component" value="Unassembled WGS sequence"/>
</dbReference>
<dbReference type="PANTHER" id="PTHR34203">
    <property type="entry name" value="METHYLTRANSFERASE, FKBM FAMILY PROTEIN"/>
    <property type="match status" value="1"/>
</dbReference>
<name>A0A949T0K6_9PAST</name>
<dbReference type="Proteomes" id="UP001196379">
    <property type="component" value="Unassembled WGS sequence"/>
</dbReference>
<comment type="caution">
    <text evidence="3">The sequence shown here is derived from an EMBL/GenBank/DDBJ whole genome shotgun (WGS) entry which is preliminary data.</text>
</comment>